<accession>A0A2V1ADP1</accession>
<dbReference type="Proteomes" id="UP000244406">
    <property type="component" value="Unassembled WGS sequence"/>
</dbReference>
<dbReference type="EMBL" id="PKFP01000004">
    <property type="protein sequence ID" value="PVH15852.1"/>
    <property type="molecule type" value="Genomic_DNA"/>
</dbReference>
<evidence type="ECO:0000259" key="2">
    <source>
        <dbReference type="Pfam" id="PF23305"/>
    </source>
</evidence>
<comment type="caution">
    <text evidence="3">The sequence shown here is derived from an EMBL/GenBank/DDBJ whole genome shotgun (WGS) entry which is preliminary data.</text>
</comment>
<protein>
    <recommendedName>
        <fullName evidence="2">DUF7082 domain-containing protein</fullName>
    </recommendedName>
</protein>
<reference evidence="3 4" key="1">
    <citation type="submission" date="2017-12" db="EMBL/GenBank/DDBJ databases">
        <title>Genome Sequence of the Amphotericin B-resistant Candida duobushaemulonii strain, B09383.</title>
        <authorList>
            <person name="Chow N.A."/>
            <person name="Gade L."/>
            <person name="Batra D."/>
            <person name="Rowe L.A."/>
            <person name="Loparev V.N."/>
            <person name="Litvintseva A.P."/>
        </authorList>
    </citation>
    <scope>NUCLEOTIDE SEQUENCE [LARGE SCALE GENOMIC DNA]</scope>
    <source>
        <strain evidence="3 4">B09383</strain>
    </source>
</reference>
<feature type="compositionally biased region" description="Pro residues" evidence="1">
    <location>
        <begin position="146"/>
        <end position="156"/>
    </location>
</feature>
<dbReference type="InterPro" id="IPR055509">
    <property type="entry name" value="DUF7082"/>
</dbReference>
<feature type="compositionally biased region" description="Pro residues" evidence="1">
    <location>
        <begin position="166"/>
        <end position="182"/>
    </location>
</feature>
<dbReference type="Pfam" id="PF23305">
    <property type="entry name" value="DUF7082"/>
    <property type="match status" value="1"/>
</dbReference>
<name>A0A2V1ADP1_9ASCO</name>
<feature type="compositionally biased region" description="Polar residues" evidence="1">
    <location>
        <begin position="28"/>
        <end position="45"/>
    </location>
</feature>
<keyword evidence="4" id="KW-1185">Reference proteome</keyword>
<feature type="compositionally biased region" description="Basic and acidic residues" evidence="1">
    <location>
        <begin position="97"/>
        <end position="117"/>
    </location>
</feature>
<feature type="compositionally biased region" description="Low complexity" evidence="1">
    <location>
        <begin position="53"/>
        <end position="67"/>
    </location>
</feature>
<feature type="domain" description="DUF7082" evidence="2">
    <location>
        <begin position="314"/>
        <end position="484"/>
    </location>
</feature>
<sequence>MNNYALRPPEMANFQFHHHFEVPEGHMSPQQQQSMFSRPTTAQQQGLPEDPDLLGPLPGYELPYPEYNDTRPPFEPFQPHQPAMPAPSFSSGFPTDLADRFPEKPLLERPPERDPRLQQDYFPEEGPDLRLLMTGLFPNQDSPISGPIPPPPPPMPHNADFHPMPMAQPPFPQPVAPPPPPQHLVLGHPPAAEPLQKPARKRNSRSRSKRPSQGSKSSSRDSQATLLSMDSLDSLSSATSVDSSASPKKMLESPGFGGISPTSPQAPHFYTPHPDHCPIVRGVATGGCTAHPPPDKLSDRHHVQVKLEVGGTSIEQVCHSPWSQGEVLDRRRIVRIERRQQGHRIYADFSIIGCANDHPKTEPPPPDADVIEVSCLAWDKASDENNPGPNFYITSVEVVAIVETLIQSKLMESKLRRRERGRIRSNLLTFWSKPSYHSKTKVCPEGHKAEFARLIMAYGVRKPRGFDKGFRILSWDRLVPALNRALQCYYAEMTTEQRDKFVDEDENEEDEEDV</sequence>
<evidence type="ECO:0000256" key="1">
    <source>
        <dbReference type="SAM" id="MobiDB-lite"/>
    </source>
</evidence>
<feature type="compositionally biased region" description="Low complexity" evidence="1">
    <location>
        <begin position="211"/>
        <end position="246"/>
    </location>
</feature>
<evidence type="ECO:0000313" key="3">
    <source>
        <dbReference type="EMBL" id="PVH15852.1"/>
    </source>
</evidence>
<gene>
    <name evidence="3" type="ORF">CXQ87_003708</name>
</gene>
<organism evidence="3 4">
    <name type="scientific">Candidozyma duobushaemuli</name>
    <dbReference type="NCBI Taxonomy" id="1231522"/>
    <lineage>
        <taxon>Eukaryota</taxon>
        <taxon>Fungi</taxon>
        <taxon>Dikarya</taxon>
        <taxon>Ascomycota</taxon>
        <taxon>Saccharomycotina</taxon>
        <taxon>Pichiomycetes</taxon>
        <taxon>Metschnikowiaceae</taxon>
        <taxon>Candidozyma</taxon>
    </lineage>
</organism>
<feature type="region of interest" description="Disordered" evidence="1">
    <location>
        <begin position="19"/>
        <end position="273"/>
    </location>
</feature>
<proteinExistence type="predicted"/>
<dbReference type="AlphaFoldDB" id="A0A2V1ADP1"/>
<dbReference type="RefSeq" id="XP_025336792.1">
    <property type="nucleotide sequence ID" value="XM_025482174.1"/>
</dbReference>
<evidence type="ECO:0000313" key="4">
    <source>
        <dbReference type="Proteomes" id="UP000244406"/>
    </source>
</evidence>
<dbReference type="VEuPathDB" id="FungiDB:CXQ87_003708"/>
<feature type="compositionally biased region" description="Basic residues" evidence="1">
    <location>
        <begin position="198"/>
        <end position="210"/>
    </location>
</feature>
<dbReference type="GeneID" id="37003708"/>